<evidence type="ECO:0000313" key="3">
    <source>
        <dbReference type="Proteomes" id="UP000630594"/>
    </source>
</evidence>
<reference evidence="3" key="1">
    <citation type="journal article" date="2019" name="Int. J. Syst. Evol. Microbiol.">
        <title>The Global Catalogue of Microorganisms (GCM) 10K type strain sequencing project: providing services to taxonomists for standard genome sequencing and annotation.</title>
        <authorList>
            <consortium name="The Broad Institute Genomics Platform"/>
            <consortium name="The Broad Institute Genome Sequencing Center for Infectious Disease"/>
            <person name="Wu L."/>
            <person name="Ma J."/>
        </authorList>
    </citation>
    <scope>NUCLEOTIDE SEQUENCE [LARGE SCALE GENOMIC DNA]</scope>
    <source>
        <strain evidence="3">CCM 7403</strain>
    </source>
</reference>
<feature type="compositionally biased region" description="Basic and acidic residues" evidence="1">
    <location>
        <begin position="66"/>
        <end position="78"/>
    </location>
</feature>
<proteinExistence type="predicted"/>
<sequence length="91" mass="9628">MGSGGSGYATSMTDMNQDNARTEALQRVVERVTSWQETATEGTIHDELDKGLREAGITLTEAQRDQVAEDISEGREVDVASLGASDEGGPA</sequence>
<keyword evidence="3" id="KW-1185">Reference proteome</keyword>
<gene>
    <name evidence="2" type="ORF">GCM10007231_25870</name>
</gene>
<evidence type="ECO:0000256" key="1">
    <source>
        <dbReference type="SAM" id="MobiDB-lite"/>
    </source>
</evidence>
<dbReference type="Proteomes" id="UP000630594">
    <property type="component" value="Unassembled WGS sequence"/>
</dbReference>
<feature type="region of interest" description="Disordered" evidence="1">
    <location>
        <begin position="66"/>
        <end position="91"/>
    </location>
</feature>
<organism evidence="2 3">
    <name type="scientific">Nocardioides daphniae</name>
    <dbReference type="NCBI Taxonomy" id="402297"/>
    <lineage>
        <taxon>Bacteria</taxon>
        <taxon>Bacillati</taxon>
        <taxon>Actinomycetota</taxon>
        <taxon>Actinomycetes</taxon>
        <taxon>Propionibacteriales</taxon>
        <taxon>Nocardioidaceae</taxon>
        <taxon>Nocardioides</taxon>
    </lineage>
</organism>
<feature type="compositionally biased region" description="Polar residues" evidence="1">
    <location>
        <begin position="8"/>
        <end position="19"/>
    </location>
</feature>
<evidence type="ECO:0000313" key="2">
    <source>
        <dbReference type="EMBL" id="GGD25383.1"/>
    </source>
</evidence>
<accession>A0ABQ1QGE4</accession>
<comment type="caution">
    <text evidence="2">The sequence shown here is derived from an EMBL/GenBank/DDBJ whole genome shotgun (WGS) entry which is preliminary data.</text>
</comment>
<dbReference type="EMBL" id="BMCK01000004">
    <property type="protein sequence ID" value="GGD25383.1"/>
    <property type="molecule type" value="Genomic_DNA"/>
</dbReference>
<name>A0ABQ1QGE4_9ACTN</name>
<evidence type="ECO:0008006" key="4">
    <source>
        <dbReference type="Google" id="ProtNLM"/>
    </source>
</evidence>
<feature type="region of interest" description="Disordered" evidence="1">
    <location>
        <begin position="1"/>
        <end position="22"/>
    </location>
</feature>
<protein>
    <recommendedName>
        <fullName evidence="4">DUF1707 domain-containing protein</fullName>
    </recommendedName>
</protein>